<proteinExistence type="inferred from homology"/>
<dbReference type="RefSeq" id="XP_016621282.1">
    <property type="nucleotide sequence ID" value="XM_016762335.1"/>
</dbReference>
<dbReference type="HOGENOM" id="CLU_059988_2_0_1"/>
<dbReference type="InterPro" id="IPR011078">
    <property type="entry name" value="PyrdxlP_homeostasis"/>
</dbReference>
<accession>A0A0D2HMM7</accession>
<dbReference type="PROSITE" id="PS01211">
    <property type="entry name" value="UPF0001"/>
    <property type="match status" value="1"/>
</dbReference>
<dbReference type="EMBL" id="KN846985">
    <property type="protein sequence ID" value="KIW94613.1"/>
    <property type="molecule type" value="Genomic_DNA"/>
</dbReference>
<evidence type="ECO:0000259" key="5">
    <source>
        <dbReference type="Pfam" id="PF01168"/>
    </source>
</evidence>
<evidence type="ECO:0000256" key="2">
    <source>
        <dbReference type="HAMAP-Rule" id="MF_03225"/>
    </source>
</evidence>
<dbReference type="HAMAP" id="MF_02087">
    <property type="entry name" value="PLP_homeostasis"/>
    <property type="match status" value="1"/>
</dbReference>
<dbReference type="GO" id="GO:0030170">
    <property type="term" value="F:pyridoxal phosphate binding"/>
    <property type="evidence" value="ECO:0007669"/>
    <property type="project" value="UniProtKB-UniRule"/>
</dbReference>
<comment type="function">
    <text evidence="2">Pyridoxal 5'-phosphate (PLP)-binding protein, which may be involved in intracellular homeostatic regulation of pyridoxal 5'-phosphate (PLP), the active form of vitamin B6.</text>
</comment>
<name>A0A0D2HMM7_CLAB1</name>
<dbReference type="VEuPathDB" id="FungiDB:Z519_04589"/>
<comment type="similarity">
    <text evidence="2 3">Belongs to the pyridoxal phosphate-binding protein YggS/PROSC family.</text>
</comment>
<evidence type="ECO:0000256" key="3">
    <source>
        <dbReference type="RuleBase" id="RU004514"/>
    </source>
</evidence>
<keyword evidence="1 2" id="KW-0663">Pyridoxal phosphate</keyword>
<evidence type="ECO:0000256" key="1">
    <source>
        <dbReference type="ARBA" id="ARBA00022898"/>
    </source>
</evidence>
<evidence type="ECO:0000313" key="7">
    <source>
        <dbReference type="Proteomes" id="UP000053789"/>
    </source>
</evidence>
<dbReference type="CDD" id="cd06822">
    <property type="entry name" value="PLPDE_III_YBL036c_euk"/>
    <property type="match status" value="1"/>
</dbReference>
<feature type="modified residue" description="N6-(pyridoxal phosphate)lysine" evidence="2">
    <location>
        <position position="81"/>
    </location>
</feature>
<dbReference type="Gene3D" id="3.20.20.10">
    <property type="entry name" value="Alanine racemase"/>
    <property type="match status" value="1"/>
</dbReference>
<sequence length="332" mass="36184">MSASNDTTAQSAVSSSTSVTGETQNQNLDPSDMKITVSPQRATALWQNISSVQQRVHNALCSSSSSSESSAPPVRIVAVSKLKPASDILSLHRPPPLETSSTQAAARGHDHFGENYVQELLEKSRLLPRTIKWHFIGGLQSNKCVGLARDVDSLWAVESVDSEKKATLLNKGRGERNERLKTQHGQQIADGNPFEDKLRVFIQVNTSGEDSKSGLSPTSPDLLSLATLIIRQCPNLHLQGLMTIGAIARSKATTPETENEDFITLRATRDKLAAQLSLPDTEELELSMGMSEDFESAVRLGSREVRVGSTIFGERPAKKDAKVLEQTKQEKK</sequence>
<protein>
    <recommendedName>
        <fullName evidence="2">Pyridoxal phosphate homeostasis protein</fullName>
        <shortName evidence="2">PLP homeostasis protein</shortName>
    </recommendedName>
</protein>
<dbReference type="Proteomes" id="UP000053789">
    <property type="component" value="Unassembled WGS sequence"/>
</dbReference>
<dbReference type="Pfam" id="PF01168">
    <property type="entry name" value="Ala_racemase_N"/>
    <property type="match status" value="1"/>
</dbReference>
<dbReference type="SUPFAM" id="SSF51419">
    <property type="entry name" value="PLP-binding barrel"/>
    <property type="match status" value="1"/>
</dbReference>
<evidence type="ECO:0000313" key="6">
    <source>
        <dbReference type="EMBL" id="KIW94613.1"/>
    </source>
</evidence>
<dbReference type="AlphaFoldDB" id="A0A0D2HMM7"/>
<gene>
    <name evidence="6" type="ORF">Z519_04589</name>
</gene>
<evidence type="ECO:0000256" key="4">
    <source>
        <dbReference type="SAM" id="MobiDB-lite"/>
    </source>
</evidence>
<organism evidence="6 7">
    <name type="scientific">Cladophialophora bantiana (strain ATCC 10958 / CBS 173.52 / CDC B-1940 / NIH 8579)</name>
    <name type="common">Xylohypha bantiana</name>
    <dbReference type="NCBI Taxonomy" id="1442370"/>
    <lineage>
        <taxon>Eukaryota</taxon>
        <taxon>Fungi</taxon>
        <taxon>Dikarya</taxon>
        <taxon>Ascomycota</taxon>
        <taxon>Pezizomycotina</taxon>
        <taxon>Eurotiomycetes</taxon>
        <taxon>Chaetothyriomycetidae</taxon>
        <taxon>Chaetothyriales</taxon>
        <taxon>Herpotrichiellaceae</taxon>
        <taxon>Cladophialophora</taxon>
    </lineage>
</organism>
<feature type="compositionally biased region" description="Low complexity" evidence="4">
    <location>
        <begin position="7"/>
        <end position="24"/>
    </location>
</feature>
<feature type="region of interest" description="Disordered" evidence="4">
    <location>
        <begin position="1"/>
        <end position="33"/>
    </location>
</feature>
<dbReference type="InterPro" id="IPR029066">
    <property type="entry name" value="PLP-binding_barrel"/>
</dbReference>
<dbReference type="PANTHER" id="PTHR10146:SF14">
    <property type="entry name" value="PYRIDOXAL PHOSPHATE HOMEOSTASIS PROTEIN"/>
    <property type="match status" value="1"/>
</dbReference>
<dbReference type="NCBIfam" id="TIGR00044">
    <property type="entry name" value="YggS family pyridoxal phosphate-dependent enzyme"/>
    <property type="match status" value="1"/>
</dbReference>
<dbReference type="OrthoDB" id="10264196at2759"/>
<feature type="domain" description="Alanine racemase N-terminal" evidence="5">
    <location>
        <begin position="103"/>
        <end position="316"/>
    </location>
</feature>
<dbReference type="InterPro" id="IPR001608">
    <property type="entry name" value="Ala_racemase_N"/>
</dbReference>
<reference evidence="6" key="1">
    <citation type="submission" date="2015-01" db="EMBL/GenBank/DDBJ databases">
        <title>The Genome Sequence of Cladophialophora bantiana CBS 173.52.</title>
        <authorList>
            <consortium name="The Broad Institute Genomics Platform"/>
            <person name="Cuomo C."/>
            <person name="de Hoog S."/>
            <person name="Gorbushina A."/>
            <person name="Stielow B."/>
            <person name="Teixiera M."/>
            <person name="Abouelleil A."/>
            <person name="Chapman S.B."/>
            <person name="Priest M."/>
            <person name="Young S.K."/>
            <person name="Wortman J."/>
            <person name="Nusbaum C."/>
            <person name="Birren B."/>
        </authorList>
    </citation>
    <scope>NUCLEOTIDE SEQUENCE [LARGE SCALE GENOMIC DNA]</scope>
    <source>
        <strain evidence="6">CBS 173.52</strain>
    </source>
</reference>
<dbReference type="GeneID" id="27697517"/>
<dbReference type="PANTHER" id="PTHR10146">
    <property type="entry name" value="PROLINE SYNTHETASE CO-TRANSCRIBED BACTERIAL HOMOLOG PROTEIN"/>
    <property type="match status" value="1"/>
</dbReference>
<keyword evidence="7" id="KW-1185">Reference proteome</keyword>